<accession>A0A1J5PJU3</accession>
<gene>
    <name evidence="2" type="ORF">GALL_472960</name>
</gene>
<organism evidence="2">
    <name type="scientific">mine drainage metagenome</name>
    <dbReference type="NCBI Taxonomy" id="410659"/>
    <lineage>
        <taxon>unclassified sequences</taxon>
        <taxon>metagenomes</taxon>
        <taxon>ecological metagenomes</taxon>
    </lineage>
</organism>
<protein>
    <submittedName>
        <fullName evidence="2">Uncharacterized protein</fullName>
    </submittedName>
</protein>
<name>A0A1J5PJU3_9ZZZZ</name>
<sequence length="64" mass="7442">MIRPVNALVCRTPIRVTLARCWMRNGFFITHNTPNRKRAARKVRNAPNWNGPMNSSARFMTTQL</sequence>
<dbReference type="AlphaFoldDB" id="A0A1J5PJU3"/>
<feature type="compositionally biased region" description="Polar residues" evidence="1">
    <location>
        <begin position="51"/>
        <end position="64"/>
    </location>
</feature>
<feature type="region of interest" description="Disordered" evidence="1">
    <location>
        <begin position="38"/>
        <end position="64"/>
    </location>
</feature>
<evidence type="ECO:0000313" key="2">
    <source>
        <dbReference type="EMBL" id="OIQ71088.1"/>
    </source>
</evidence>
<comment type="caution">
    <text evidence="2">The sequence shown here is derived from an EMBL/GenBank/DDBJ whole genome shotgun (WGS) entry which is preliminary data.</text>
</comment>
<proteinExistence type="predicted"/>
<evidence type="ECO:0000256" key="1">
    <source>
        <dbReference type="SAM" id="MobiDB-lite"/>
    </source>
</evidence>
<dbReference type="EMBL" id="MLJW01003886">
    <property type="protein sequence ID" value="OIQ71088.1"/>
    <property type="molecule type" value="Genomic_DNA"/>
</dbReference>
<reference evidence="2" key="1">
    <citation type="submission" date="2016-10" db="EMBL/GenBank/DDBJ databases">
        <title>Sequence of Gallionella enrichment culture.</title>
        <authorList>
            <person name="Poehlein A."/>
            <person name="Muehling M."/>
            <person name="Daniel R."/>
        </authorList>
    </citation>
    <scope>NUCLEOTIDE SEQUENCE</scope>
</reference>